<dbReference type="Gene3D" id="1.10.40.30">
    <property type="entry name" value="Fumarase/aspartase (C-terminal domain)"/>
    <property type="match status" value="1"/>
</dbReference>
<evidence type="ECO:0000256" key="4">
    <source>
        <dbReference type="ARBA" id="ARBA00025012"/>
    </source>
</evidence>
<gene>
    <name evidence="7" type="ORF">A2Y68_03835</name>
</gene>
<dbReference type="InterPro" id="IPR000362">
    <property type="entry name" value="Fumarate_lyase_fam"/>
</dbReference>
<dbReference type="EMBL" id="MGFR01000003">
    <property type="protein sequence ID" value="OGM09723.1"/>
    <property type="molecule type" value="Genomic_DNA"/>
</dbReference>
<evidence type="ECO:0000259" key="5">
    <source>
        <dbReference type="Pfam" id="PF00206"/>
    </source>
</evidence>
<dbReference type="NCBIfam" id="NF006764">
    <property type="entry name" value="PRK09285.1"/>
    <property type="match status" value="1"/>
</dbReference>
<dbReference type="Pfam" id="PF08328">
    <property type="entry name" value="ASL_C"/>
    <property type="match status" value="1"/>
</dbReference>
<dbReference type="InterPro" id="IPR024083">
    <property type="entry name" value="Fumarase/histidase_N"/>
</dbReference>
<dbReference type="Pfam" id="PF00206">
    <property type="entry name" value="Lyase_1"/>
    <property type="match status" value="1"/>
</dbReference>
<dbReference type="InterPro" id="IPR013539">
    <property type="entry name" value="PurB_C"/>
</dbReference>
<dbReference type="Proteomes" id="UP000176778">
    <property type="component" value="Unassembled WGS sequence"/>
</dbReference>
<dbReference type="GO" id="GO:0006188">
    <property type="term" value="P:IMP biosynthetic process"/>
    <property type="evidence" value="ECO:0007669"/>
    <property type="project" value="InterPro"/>
</dbReference>
<proteinExistence type="predicted"/>
<comment type="function">
    <text evidence="4">Catalyzes two reactions in de novo purine nucleotide biosynthesis. Catalyzes the breakdown of 5-aminoimidazole- (N-succinylocarboxamide) ribotide (SAICAR or 2-[5-amino-1-(5-phospho-beta-D-ribosyl)imidazole-4-carboxamido]succinate) to 5-aminoimidazole-4-carboxamide ribotide (AICAR or 5-amino-1-(5-phospho-beta-D-ribosyl)imidazole-4-carboxamide) and fumarate, and of adenylosuccinate (ADS or N(6)-(1,2-dicarboxyethyl)-AMP) to adenosine monophosphate (AMP) and fumarate.</text>
</comment>
<dbReference type="Gene3D" id="1.10.275.10">
    <property type="entry name" value="Fumarase/aspartase (N-terminal domain)"/>
    <property type="match status" value="1"/>
</dbReference>
<sequence length="453" mass="51056">MAEQIDEHKLTAISPVDGRYGRLTAPLSPFFSEFALIKKRVEVELKFLLYLSESRLIRGFTQKEKAYLQKLISDFSLRDGLMVKKIENTTHHDVKAVEYFLREKFQKSSFKGTIPYLHIGLTSEDINNICWRCLAQEALIKVLLPELLSIHKNLRTFARTYRNLAMLGRTHGQAAIPTTMGKEVAVFSQRLEAQITSLKTLKFSAKFSGAVGGWNALCLVFPSVNLPAFSRRFVKSFGLEFHVLTTQIAPNDDIVELLQTLERINLVLINLNQDLWRYVSDGWLIQKSKAGQVGSSTMPQKVNPIDFENSEGNLFFANGIATTIVSKIAISRLQRDLSGSTVLRNLGVAFAHSLVGYLSLLKGLDNISPDKEKIVGELNSDWRILAEALQVILRKEGDTKAFEKVAALTKKGIWKQEDWREVVESFRLTAKSKNLLLKLRPEGYIGLSGKIVK</sequence>
<protein>
    <submittedName>
        <fullName evidence="7">Adenylosuccinate lyase</fullName>
    </submittedName>
</protein>
<comment type="pathway">
    <text evidence="2">Purine metabolism; AMP biosynthesis via de novo pathway; AMP from IMP: step 2/2.</text>
</comment>
<evidence type="ECO:0000313" key="7">
    <source>
        <dbReference type="EMBL" id="OGM09723.1"/>
    </source>
</evidence>
<evidence type="ECO:0000259" key="6">
    <source>
        <dbReference type="Pfam" id="PF08328"/>
    </source>
</evidence>
<dbReference type="InterPro" id="IPR022761">
    <property type="entry name" value="Fumarate_lyase_N"/>
</dbReference>
<dbReference type="InterPro" id="IPR008948">
    <property type="entry name" value="L-Aspartase-like"/>
</dbReference>
<dbReference type="PROSITE" id="PS00163">
    <property type="entry name" value="FUMARATE_LYASES"/>
    <property type="match status" value="1"/>
</dbReference>
<comment type="caution">
    <text evidence="7">The sequence shown here is derived from an EMBL/GenBank/DDBJ whole genome shotgun (WGS) entry which is preliminary data.</text>
</comment>
<dbReference type="InterPro" id="IPR020557">
    <property type="entry name" value="Fumarate_lyase_CS"/>
</dbReference>
<keyword evidence="3" id="KW-0658">Purine biosynthesis</keyword>
<evidence type="ECO:0000256" key="1">
    <source>
        <dbReference type="ARBA" id="ARBA00004706"/>
    </source>
</evidence>
<dbReference type="InterPro" id="IPR047136">
    <property type="entry name" value="PurB_bact"/>
</dbReference>
<reference evidence="7 8" key="1">
    <citation type="journal article" date="2016" name="Nat. Commun.">
        <title>Thousands of microbial genomes shed light on interconnected biogeochemical processes in an aquifer system.</title>
        <authorList>
            <person name="Anantharaman K."/>
            <person name="Brown C.T."/>
            <person name="Hug L.A."/>
            <person name="Sharon I."/>
            <person name="Castelle C.J."/>
            <person name="Probst A.J."/>
            <person name="Thomas B.C."/>
            <person name="Singh A."/>
            <person name="Wilkins M.J."/>
            <person name="Karaoz U."/>
            <person name="Brodie E.L."/>
            <person name="Williams K.H."/>
            <person name="Hubbard S.S."/>
            <person name="Banfield J.F."/>
        </authorList>
    </citation>
    <scope>NUCLEOTIDE SEQUENCE [LARGE SCALE GENOMIC DNA]</scope>
</reference>
<dbReference type="AlphaFoldDB" id="A0A1F7X4B7"/>
<accession>A0A1F7X4B7</accession>
<feature type="domain" description="Fumarate lyase N-terminal" evidence="5">
    <location>
        <begin position="60"/>
        <end position="312"/>
    </location>
</feature>
<organism evidence="7 8">
    <name type="scientific">Candidatus Woesebacteria bacterium RBG_13_46_13</name>
    <dbReference type="NCBI Taxonomy" id="1802479"/>
    <lineage>
        <taxon>Bacteria</taxon>
        <taxon>Candidatus Woeseibacteriota</taxon>
    </lineage>
</organism>
<evidence type="ECO:0000313" key="8">
    <source>
        <dbReference type="Proteomes" id="UP000176778"/>
    </source>
</evidence>
<dbReference type="PANTHER" id="PTHR43411:SF1">
    <property type="entry name" value="ADENYLOSUCCINATE LYASE"/>
    <property type="match status" value="1"/>
</dbReference>
<dbReference type="PRINTS" id="PR00149">
    <property type="entry name" value="FUMRATELYASE"/>
</dbReference>
<feature type="domain" description="Adenylosuccinate lyase PurB C-terminal" evidence="6">
    <location>
        <begin position="331"/>
        <end position="445"/>
    </location>
</feature>
<comment type="pathway">
    <text evidence="1">Purine metabolism; IMP biosynthesis via de novo pathway; 5-amino-1-(5-phospho-D-ribosyl)imidazole-4-carboxamide from 5-amino-1-(5-phospho-D-ribosyl)imidazole-4-carboxylate: step 2/2.</text>
</comment>
<dbReference type="Gene3D" id="1.20.200.10">
    <property type="entry name" value="Fumarase/aspartase (Central domain)"/>
    <property type="match status" value="1"/>
</dbReference>
<dbReference type="STRING" id="1802479.A2Y68_03835"/>
<dbReference type="SUPFAM" id="SSF48557">
    <property type="entry name" value="L-aspartase-like"/>
    <property type="match status" value="1"/>
</dbReference>
<dbReference type="PANTHER" id="PTHR43411">
    <property type="entry name" value="ADENYLOSUCCINATE LYASE"/>
    <property type="match status" value="1"/>
</dbReference>
<keyword evidence="7" id="KW-0456">Lyase</keyword>
<name>A0A1F7X4B7_9BACT</name>
<dbReference type="GO" id="GO:0004018">
    <property type="term" value="F:N6-(1,2-dicarboxyethyl)AMP AMP-lyase (fumarate-forming) activity"/>
    <property type="evidence" value="ECO:0007669"/>
    <property type="project" value="InterPro"/>
</dbReference>
<evidence type="ECO:0000256" key="3">
    <source>
        <dbReference type="ARBA" id="ARBA00022755"/>
    </source>
</evidence>
<evidence type="ECO:0000256" key="2">
    <source>
        <dbReference type="ARBA" id="ARBA00004734"/>
    </source>
</evidence>